<dbReference type="GO" id="GO:0005524">
    <property type="term" value="F:ATP binding"/>
    <property type="evidence" value="ECO:0007669"/>
    <property type="project" value="UniProtKB-KW"/>
</dbReference>
<dbReference type="Pfam" id="PF00005">
    <property type="entry name" value="ABC_tran"/>
    <property type="match status" value="1"/>
</dbReference>
<protein>
    <submittedName>
        <fullName evidence="7">ABC transporter ATP-binding protein</fullName>
    </submittedName>
</protein>
<dbReference type="GO" id="GO:0140359">
    <property type="term" value="F:ABC-type transporter activity"/>
    <property type="evidence" value="ECO:0007669"/>
    <property type="project" value="InterPro"/>
</dbReference>
<dbReference type="InterPro" id="IPR029439">
    <property type="entry name" value="Wzt_C"/>
</dbReference>
<proteinExistence type="inferred from homology"/>
<evidence type="ECO:0000256" key="5">
    <source>
        <dbReference type="ARBA" id="ARBA00022840"/>
    </source>
</evidence>
<keyword evidence="8" id="KW-1185">Reference proteome</keyword>
<feature type="domain" description="ABC transporter" evidence="6">
    <location>
        <begin position="5"/>
        <end position="245"/>
    </location>
</feature>
<dbReference type="InterPro" id="IPR050683">
    <property type="entry name" value="Bact_Polysacc_Export_ATP-bd"/>
</dbReference>
<evidence type="ECO:0000256" key="2">
    <source>
        <dbReference type="ARBA" id="ARBA00005417"/>
    </source>
</evidence>
<dbReference type="Pfam" id="PF14524">
    <property type="entry name" value="Wzt_C"/>
    <property type="match status" value="1"/>
</dbReference>
<dbReference type="EMBL" id="PTRC01000010">
    <property type="protein sequence ID" value="PQA74578.1"/>
    <property type="molecule type" value="Genomic_DNA"/>
</dbReference>
<reference evidence="7 8" key="1">
    <citation type="submission" date="2018-02" db="EMBL/GenBank/DDBJ databases">
        <title>Draft genome sequence of Ochrobactrum oryzae found in Brazil.</title>
        <authorList>
            <person name="Cerdeira L."/>
            <person name="Andrade F."/>
            <person name="Zacariotto T."/>
            <person name="Barbosa B."/>
            <person name="Santos S."/>
            <person name="Cassetari V."/>
            <person name="Lincopan N."/>
        </authorList>
    </citation>
    <scope>NUCLEOTIDE SEQUENCE [LARGE SCALE GENOMIC DNA]</scope>
    <source>
        <strain evidence="7 8">OA447</strain>
    </source>
</reference>
<dbReference type="InterPro" id="IPR017871">
    <property type="entry name" value="ABC_transporter-like_CS"/>
</dbReference>
<dbReference type="PROSITE" id="PS00211">
    <property type="entry name" value="ABC_TRANSPORTER_1"/>
    <property type="match status" value="1"/>
</dbReference>
<dbReference type="InterPro" id="IPR015860">
    <property type="entry name" value="ABC_transpr_TagH-like"/>
</dbReference>
<accession>A0A2S7J2U0</accession>
<dbReference type="GO" id="GO:0016887">
    <property type="term" value="F:ATP hydrolysis activity"/>
    <property type="evidence" value="ECO:0007669"/>
    <property type="project" value="InterPro"/>
</dbReference>
<dbReference type="SMART" id="SM00382">
    <property type="entry name" value="AAA"/>
    <property type="match status" value="1"/>
</dbReference>
<keyword evidence="3" id="KW-0813">Transport</keyword>
<dbReference type="Gene3D" id="2.70.50.60">
    <property type="entry name" value="abc- transporter (atp binding component) like domain"/>
    <property type="match status" value="1"/>
</dbReference>
<dbReference type="GO" id="GO:0005886">
    <property type="term" value="C:plasma membrane"/>
    <property type="evidence" value="ECO:0007669"/>
    <property type="project" value="UniProtKB-SubCell"/>
</dbReference>
<comment type="similarity">
    <text evidence="2">Belongs to the ABC transporter superfamily.</text>
</comment>
<dbReference type="RefSeq" id="WP_104754777.1">
    <property type="nucleotide sequence ID" value="NZ_PTRC01000010.1"/>
</dbReference>
<name>A0A2S7J2U0_9HYPH</name>
<dbReference type="CDD" id="cd03220">
    <property type="entry name" value="ABC_KpsT_Wzt"/>
    <property type="match status" value="1"/>
</dbReference>
<evidence type="ECO:0000256" key="1">
    <source>
        <dbReference type="ARBA" id="ARBA00004533"/>
    </source>
</evidence>
<evidence type="ECO:0000256" key="4">
    <source>
        <dbReference type="ARBA" id="ARBA00022741"/>
    </source>
</evidence>
<evidence type="ECO:0000256" key="3">
    <source>
        <dbReference type="ARBA" id="ARBA00022448"/>
    </source>
</evidence>
<dbReference type="InterPro" id="IPR027417">
    <property type="entry name" value="P-loop_NTPase"/>
</dbReference>
<dbReference type="InterPro" id="IPR003439">
    <property type="entry name" value="ABC_transporter-like_ATP-bd"/>
</dbReference>
<dbReference type="InterPro" id="IPR003593">
    <property type="entry name" value="AAA+_ATPase"/>
</dbReference>
<sequence>MKSVISVKNVSKHYAIQNEASEKFWDLLLGRESQADKHWALRDVSLEIPRGASVGLVGRNGAGKSTLLQLIAGTAEASTGEVLVSGRVAPLLELGAGFNPDFTGRENIKVAAALVGIEGGNRKQVLSQIEAFADIGDFMDRPVRTYSSGMFARLAFAVAVHVDPDILLVDEILSVGDMGFQQKCIGRLRELRERGVTLLFVSHGSDAIKSVCDRAIFLHGGKIVYDGTADQTVDRYLSFIREEMNREQLAQDQCWPTVRGRKHEMASSLRYGSGHVQFSEVALHNCDGEAARSFSLGEMIRLRIGLESEITTENLSVSFLVRDSTGVDLMGTTTFDQQYRLPKVQTGERLRLEFSFRNIFKPGVYGISVALNRVSHRDYTDNILLDQIDGAISFSVVEDADRPVHYKVWNDVEVQLIAVNGE</sequence>
<dbReference type="Proteomes" id="UP000238493">
    <property type="component" value="Unassembled WGS sequence"/>
</dbReference>
<dbReference type="PROSITE" id="PS50893">
    <property type="entry name" value="ABC_TRANSPORTER_2"/>
    <property type="match status" value="1"/>
</dbReference>
<keyword evidence="5 7" id="KW-0067">ATP-binding</keyword>
<gene>
    <name evidence="7" type="ORF">C3731_05890</name>
</gene>
<comment type="caution">
    <text evidence="7">The sequence shown here is derived from an EMBL/GenBank/DDBJ whole genome shotgun (WGS) entry which is preliminary data.</text>
</comment>
<keyword evidence="4" id="KW-0547">Nucleotide-binding</keyword>
<dbReference type="AlphaFoldDB" id="A0A2S7J2U0"/>
<dbReference type="CDD" id="cd10147">
    <property type="entry name" value="Wzt_C-like"/>
    <property type="match status" value="1"/>
</dbReference>
<organism evidence="7 8">
    <name type="scientific">Brucella oryzae</name>
    <dbReference type="NCBI Taxonomy" id="335286"/>
    <lineage>
        <taxon>Bacteria</taxon>
        <taxon>Pseudomonadati</taxon>
        <taxon>Pseudomonadota</taxon>
        <taxon>Alphaproteobacteria</taxon>
        <taxon>Hyphomicrobiales</taxon>
        <taxon>Brucellaceae</taxon>
        <taxon>Brucella/Ochrobactrum group</taxon>
        <taxon>Brucella</taxon>
    </lineage>
</organism>
<dbReference type="PANTHER" id="PTHR46743">
    <property type="entry name" value="TEICHOIC ACIDS EXPORT ATP-BINDING PROTEIN TAGH"/>
    <property type="match status" value="1"/>
</dbReference>
<evidence type="ECO:0000259" key="6">
    <source>
        <dbReference type="PROSITE" id="PS50893"/>
    </source>
</evidence>
<comment type="subcellular location">
    <subcellularLocation>
        <location evidence="1">Cell inner membrane</location>
    </subcellularLocation>
</comment>
<dbReference type="SUPFAM" id="SSF52540">
    <property type="entry name" value="P-loop containing nucleoside triphosphate hydrolases"/>
    <property type="match status" value="1"/>
</dbReference>
<evidence type="ECO:0000313" key="8">
    <source>
        <dbReference type="Proteomes" id="UP000238493"/>
    </source>
</evidence>
<dbReference type="PANTHER" id="PTHR46743:SF2">
    <property type="entry name" value="TEICHOIC ACIDS EXPORT ATP-BINDING PROTEIN TAGH"/>
    <property type="match status" value="1"/>
</dbReference>
<dbReference type="Gene3D" id="3.40.50.300">
    <property type="entry name" value="P-loop containing nucleotide triphosphate hydrolases"/>
    <property type="match status" value="1"/>
</dbReference>
<evidence type="ECO:0000313" key="7">
    <source>
        <dbReference type="EMBL" id="PQA74578.1"/>
    </source>
</evidence>
<dbReference type="OrthoDB" id="9778870at2"/>